<organism evidence="1">
    <name type="scientific">marine metagenome</name>
    <dbReference type="NCBI Taxonomy" id="408172"/>
    <lineage>
        <taxon>unclassified sequences</taxon>
        <taxon>metagenomes</taxon>
        <taxon>ecological metagenomes</taxon>
    </lineage>
</organism>
<dbReference type="EMBL" id="UINC01141094">
    <property type="protein sequence ID" value="SVD28632.1"/>
    <property type="molecule type" value="Genomic_DNA"/>
</dbReference>
<gene>
    <name evidence="1" type="ORF">METZ01_LOCUS381486</name>
</gene>
<dbReference type="AlphaFoldDB" id="A0A382U3T7"/>
<accession>A0A382U3T7</accession>
<sequence>MNSLANQHLQYMRRHVRAVSHPSNIEKPFVHLVQFLHDFRISYSEQFGSESQIADDSYIGDEYLGILKATRTLLSTELGNLDGHVLDAFILEQSKAAGFTEDNL</sequence>
<evidence type="ECO:0000313" key="1">
    <source>
        <dbReference type="EMBL" id="SVD28632.1"/>
    </source>
</evidence>
<protein>
    <submittedName>
        <fullName evidence="1">Uncharacterized protein</fullName>
    </submittedName>
</protein>
<name>A0A382U3T7_9ZZZZ</name>
<reference evidence="1" key="1">
    <citation type="submission" date="2018-05" db="EMBL/GenBank/DDBJ databases">
        <authorList>
            <person name="Lanie J.A."/>
            <person name="Ng W.-L."/>
            <person name="Kazmierczak K.M."/>
            <person name="Andrzejewski T.M."/>
            <person name="Davidsen T.M."/>
            <person name="Wayne K.J."/>
            <person name="Tettelin H."/>
            <person name="Glass J.I."/>
            <person name="Rusch D."/>
            <person name="Podicherti R."/>
            <person name="Tsui H.-C.T."/>
            <person name="Winkler M.E."/>
        </authorList>
    </citation>
    <scope>NUCLEOTIDE SEQUENCE</scope>
</reference>
<proteinExistence type="predicted"/>